<keyword evidence="6" id="KW-1185">Reference proteome</keyword>
<name>A0A5M3MVJ4_CONPW</name>
<accession>A0A5M3MVJ4</accession>
<dbReference type="Proteomes" id="UP000053558">
    <property type="component" value="Unassembled WGS sequence"/>
</dbReference>
<dbReference type="GO" id="GO:0008270">
    <property type="term" value="F:zinc ion binding"/>
    <property type="evidence" value="ECO:0007669"/>
    <property type="project" value="UniProtKB-KW"/>
</dbReference>
<dbReference type="OrthoDB" id="2658192at2759"/>
<evidence type="ECO:0000259" key="4">
    <source>
        <dbReference type="Pfam" id="PF01753"/>
    </source>
</evidence>
<keyword evidence="1" id="KW-0479">Metal-binding</keyword>
<keyword evidence="2" id="KW-0863">Zinc-finger</keyword>
<evidence type="ECO:0000256" key="3">
    <source>
        <dbReference type="ARBA" id="ARBA00022833"/>
    </source>
</evidence>
<evidence type="ECO:0000256" key="2">
    <source>
        <dbReference type="ARBA" id="ARBA00022771"/>
    </source>
</evidence>
<evidence type="ECO:0000313" key="5">
    <source>
        <dbReference type="EMBL" id="EIW83037.1"/>
    </source>
</evidence>
<dbReference type="Pfam" id="PF01753">
    <property type="entry name" value="zf-MYND"/>
    <property type="match status" value="1"/>
</dbReference>
<feature type="domain" description="MYND-type" evidence="4">
    <location>
        <begin position="295"/>
        <end position="316"/>
    </location>
</feature>
<dbReference type="InterPro" id="IPR002893">
    <property type="entry name" value="Znf_MYND"/>
</dbReference>
<keyword evidence="3" id="KW-0862">Zinc</keyword>
<sequence length="487" mass="55683">MTGSCCTVLPKAANAVSGGVKEHRPVTDTQKDELAGLGQLRAVERCIGRDRRSGDVRRLVDMTCRAVSWLSERRHFHVNQPRARQSSSRHLRLQQLDVDVHPGYKKPRAHWRQVEHRFLAGWLSFLADEMKAHECILVKGKMKRWNNTYLVHRKVWSGLDLFLVQPEWGLAKDIQIIIYVVTHNASCPKITSGLRAARTKRVHTISGDEEPQPGSLRRDMSLFGRLCTHQEHTYSECEYIVAHLGQTQQLSSTYHRSPCQTSEPFRGNALLAYSGNVSGVPRSKRLRKSGFKPAQYVLYCSKECQVKSWPTHKMGCRHNAQTKVTCKNKPEVGKRVTELRLWHAAHSPVFYAILIYALDLGNKPRNYAEKVLFIELELKPQHTQLALQNKYRVCDGIELTTAEAREFVGDENCGETFNTSQFTNPDGRLVRFGSFLLHCDDTVILIRLNLPHESAIDSVLKIHPRPTNWVEWLKRTIEINGSRPDMI</sequence>
<organism evidence="5 6">
    <name type="scientific">Coniophora puteana (strain RWD-64-598)</name>
    <name type="common">Brown rot fungus</name>
    <dbReference type="NCBI Taxonomy" id="741705"/>
    <lineage>
        <taxon>Eukaryota</taxon>
        <taxon>Fungi</taxon>
        <taxon>Dikarya</taxon>
        <taxon>Basidiomycota</taxon>
        <taxon>Agaricomycotina</taxon>
        <taxon>Agaricomycetes</taxon>
        <taxon>Agaricomycetidae</taxon>
        <taxon>Boletales</taxon>
        <taxon>Coniophorineae</taxon>
        <taxon>Coniophoraceae</taxon>
        <taxon>Coniophora</taxon>
    </lineage>
</organism>
<evidence type="ECO:0000256" key="1">
    <source>
        <dbReference type="ARBA" id="ARBA00022723"/>
    </source>
</evidence>
<dbReference type="Gene3D" id="6.10.140.2220">
    <property type="match status" value="1"/>
</dbReference>
<comment type="caution">
    <text evidence="5">The sequence shown here is derived from an EMBL/GenBank/DDBJ whole genome shotgun (WGS) entry which is preliminary data.</text>
</comment>
<evidence type="ECO:0000313" key="6">
    <source>
        <dbReference type="Proteomes" id="UP000053558"/>
    </source>
</evidence>
<proteinExistence type="predicted"/>
<dbReference type="AlphaFoldDB" id="A0A5M3MVJ4"/>
<gene>
    <name evidence="5" type="ORF">CONPUDRAFT_71670</name>
</gene>
<dbReference type="KEGG" id="cput:CONPUDRAFT_71670"/>
<dbReference type="GeneID" id="19208958"/>
<dbReference type="RefSeq" id="XP_007766458.1">
    <property type="nucleotide sequence ID" value="XM_007768268.1"/>
</dbReference>
<dbReference type="EMBL" id="JH711576">
    <property type="protein sequence ID" value="EIW83037.1"/>
    <property type="molecule type" value="Genomic_DNA"/>
</dbReference>
<protein>
    <recommendedName>
        <fullName evidence="4">MYND-type domain-containing protein</fullName>
    </recommendedName>
</protein>
<reference evidence="6" key="1">
    <citation type="journal article" date="2012" name="Science">
        <title>The Paleozoic origin of enzymatic lignin decomposition reconstructed from 31 fungal genomes.</title>
        <authorList>
            <person name="Floudas D."/>
            <person name="Binder M."/>
            <person name="Riley R."/>
            <person name="Barry K."/>
            <person name="Blanchette R.A."/>
            <person name="Henrissat B."/>
            <person name="Martinez A.T."/>
            <person name="Otillar R."/>
            <person name="Spatafora J.W."/>
            <person name="Yadav J.S."/>
            <person name="Aerts A."/>
            <person name="Benoit I."/>
            <person name="Boyd A."/>
            <person name="Carlson A."/>
            <person name="Copeland A."/>
            <person name="Coutinho P.M."/>
            <person name="de Vries R.P."/>
            <person name="Ferreira P."/>
            <person name="Findley K."/>
            <person name="Foster B."/>
            <person name="Gaskell J."/>
            <person name="Glotzer D."/>
            <person name="Gorecki P."/>
            <person name="Heitman J."/>
            <person name="Hesse C."/>
            <person name="Hori C."/>
            <person name="Igarashi K."/>
            <person name="Jurgens J.A."/>
            <person name="Kallen N."/>
            <person name="Kersten P."/>
            <person name="Kohler A."/>
            <person name="Kuees U."/>
            <person name="Kumar T.K.A."/>
            <person name="Kuo A."/>
            <person name="LaButti K."/>
            <person name="Larrondo L.F."/>
            <person name="Lindquist E."/>
            <person name="Ling A."/>
            <person name="Lombard V."/>
            <person name="Lucas S."/>
            <person name="Lundell T."/>
            <person name="Martin R."/>
            <person name="McLaughlin D.J."/>
            <person name="Morgenstern I."/>
            <person name="Morin E."/>
            <person name="Murat C."/>
            <person name="Nagy L.G."/>
            <person name="Nolan M."/>
            <person name="Ohm R.A."/>
            <person name="Patyshakuliyeva A."/>
            <person name="Rokas A."/>
            <person name="Ruiz-Duenas F.J."/>
            <person name="Sabat G."/>
            <person name="Salamov A."/>
            <person name="Samejima M."/>
            <person name="Schmutz J."/>
            <person name="Slot J.C."/>
            <person name="St John F."/>
            <person name="Stenlid J."/>
            <person name="Sun H."/>
            <person name="Sun S."/>
            <person name="Syed K."/>
            <person name="Tsang A."/>
            <person name="Wiebenga A."/>
            <person name="Young D."/>
            <person name="Pisabarro A."/>
            <person name="Eastwood D.C."/>
            <person name="Martin F."/>
            <person name="Cullen D."/>
            <person name="Grigoriev I.V."/>
            <person name="Hibbett D.S."/>
        </authorList>
    </citation>
    <scope>NUCLEOTIDE SEQUENCE [LARGE SCALE GENOMIC DNA]</scope>
    <source>
        <strain evidence="6">RWD-64-598 SS2</strain>
    </source>
</reference>
<dbReference type="SUPFAM" id="SSF144232">
    <property type="entry name" value="HIT/MYND zinc finger-like"/>
    <property type="match status" value="1"/>
</dbReference>